<feature type="site" description="Involved in the stabilization of negative charge on the oxyanion by the formation of the oxyanion hole" evidence="8">
    <location>
        <position position="136"/>
    </location>
</feature>
<dbReference type="InterPro" id="IPR016117">
    <property type="entry name" value="ArgJ-like_dom_sf"/>
</dbReference>
<evidence type="ECO:0000256" key="6">
    <source>
        <dbReference type="ARBA" id="ARBA00022813"/>
    </source>
</evidence>
<comment type="pathway">
    <text evidence="8">Amino-acid biosynthesis; L-arginine biosynthesis; N(2)-acetyl-L-ornithine from L-glutamate: step 1/4.</text>
</comment>
<keyword evidence="8" id="KW-0055">Arginine biosynthesis</keyword>
<dbReference type="InterPro" id="IPR002813">
    <property type="entry name" value="Arg_biosynth_ArgJ"/>
</dbReference>
<sequence length="418" mass="42352">MSVTAAQGFRAAGVSAGLKESGRPDLALVVNDGPLHTAAGVFTTNRVVAAPVVWSRRIIEQTTGGGPAPTADEGAALPPAPPQDEAATGPRAVVLNSGSANACTGARGEHDTAATATEVADLLGCRADQVLVCSTGVIGAPLDMPRLLAGARSAAQALGTGLERGHEAAVAIMTTDTVPKEEVLEVEGPQGRWTIGGMIKGVGMLAPGMATMLAVITTDAVVSAQQAQRALSAATARTVNRINSDGCMSTNDTVLLLASGASGTAPAAGELEAAVEQILGRLGRRLVADAEGATHDIAITVTGAVSEKAAEAAARTVSSSNLLKCAVAGGDPNWGRVLSQLGTVSEEACPFDPQEVDVTINGVTIFRHGALGEDRSLVDMSPRETRIDIDLGAGPAQATVWTNDLTHGYVTINADYTT</sequence>
<dbReference type="GO" id="GO:0004042">
    <property type="term" value="F:L-glutamate N-acetyltransferase activity"/>
    <property type="evidence" value="ECO:0007669"/>
    <property type="project" value="UniProtKB-UniRule"/>
</dbReference>
<feature type="site" description="Involved in the stabilization of negative charge on the oxyanion by the formation of the oxyanion hole" evidence="8">
    <location>
        <position position="135"/>
    </location>
</feature>
<feature type="binding site" evidence="8">
    <location>
        <position position="413"/>
    </location>
    <ligand>
        <name>substrate</name>
    </ligand>
</feature>
<keyword evidence="6 8" id="KW-0068">Autocatalytic cleavage</keyword>
<evidence type="ECO:0000256" key="7">
    <source>
        <dbReference type="ARBA" id="ARBA00023315"/>
    </source>
</evidence>
<evidence type="ECO:0000313" key="10">
    <source>
        <dbReference type="EMBL" id="NYS69227.1"/>
    </source>
</evidence>
<organism evidence="10 11">
    <name type="scientific">Actinomyces bowdenii</name>
    <dbReference type="NCBI Taxonomy" id="131109"/>
    <lineage>
        <taxon>Bacteria</taxon>
        <taxon>Bacillati</taxon>
        <taxon>Actinomycetota</taxon>
        <taxon>Actinomycetes</taxon>
        <taxon>Actinomycetales</taxon>
        <taxon>Actinomycetaceae</taxon>
        <taxon>Actinomyces</taxon>
    </lineage>
</organism>
<feature type="binding site" evidence="8">
    <location>
        <position position="174"/>
    </location>
    <ligand>
        <name>substrate</name>
    </ligand>
</feature>
<dbReference type="GO" id="GO:0006592">
    <property type="term" value="P:ornithine biosynthetic process"/>
    <property type="evidence" value="ECO:0007669"/>
    <property type="project" value="TreeGrafter"/>
</dbReference>
<comment type="function">
    <text evidence="8">Catalyzes two activities which are involved in the cyclic version of arginine biosynthesis: the synthesis of N-acetylglutamate from glutamate and acetyl-CoA as the acetyl donor, and of ornithine by transacetylation between N(2)-acetylornithine and glutamate.</text>
</comment>
<evidence type="ECO:0000256" key="8">
    <source>
        <dbReference type="HAMAP-Rule" id="MF_01106"/>
    </source>
</evidence>
<dbReference type="AlphaFoldDB" id="A0A853EIN6"/>
<dbReference type="FunFam" id="3.10.20.340:FF:000003">
    <property type="entry name" value="Arginine biosynthesis bifunctional protein ArgJ"/>
    <property type="match status" value="1"/>
</dbReference>
<dbReference type="SUPFAM" id="SSF56266">
    <property type="entry name" value="DmpA/ArgJ-like"/>
    <property type="match status" value="1"/>
</dbReference>
<dbReference type="UniPathway" id="UPA00068">
    <property type="reaction ID" value="UER00106"/>
</dbReference>
<dbReference type="InterPro" id="IPR042195">
    <property type="entry name" value="ArgJ_beta_C"/>
</dbReference>
<proteinExistence type="inferred from homology"/>
<feature type="chain" id="PRO_5033183007" description="Arginine biosynthesis bifunctional protein ArgJ beta chain" evidence="8">
    <location>
        <begin position="211"/>
        <end position="418"/>
    </location>
</feature>
<reference evidence="10 11" key="1">
    <citation type="submission" date="2020-07" db="EMBL/GenBank/DDBJ databases">
        <title>MOT database genomes.</title>
        <authorList>
            <person name="Joseph S."/>
            <person name="Aduse-Opoku J."/>
            <person name="Hashim A."/>
            <person name="Wade W."/>
            <person name="Curtis M."/>
        </authorList>
    </citation>
    <scope>NUCLEOTIDE SEQUENCE [LARGE SCALE GENOMIC DNA]</scope>
    <source>
        <strain evidence="10 11">WMus004</strain>
    </source>
</reference>
<dbReference type="GO" id="GO:0005737">
    <property type="term" value="C:cytoplasm"/>
    <property type="evidence" value="ECO:0007669"/>
    <property type="project" value="UniProtKB-SubCell"/>
</dbReference>
<feature type="binding site" evidence="8">
    <location>
        <position position="200"/>
    </location>
    <ligand>
        <name>substrate</name>
    </ligand>
</feature>
<keyword evidence="5 8" id="KW-0808">Transferase</keyword>
<dbReference type="Gene3D" id="3.60.70.12">
    <property type="entry name" value="L-amino peptidase D-ALA esterase/amidase"/>
    <property type="match status" value="1"/>
</dbReference>
<protein>
    <recommendedName>
        <fullName evidence="8">Arginine biosynthesis bifunctional protein ArgJ</fullName>
    </recommendedName>
    <domain>
        <recommendedName>
            <fullName evidence="8">Glutamate N-acetyltransferase</fullName>
            <ecNumber evidence="8">2.3.1.35</ecNumber>
        </recommendedName>
        <alternativeName>
            <fullName evidence="8">Ornithine acetyltransferase</fullName>
            <shortName evidence="8">OATase</shortName>
        </alternativeName>
        <alternativeName>
            <fullName evidence="8">Ornithine transacetylase</fullName>
        </alternativeName>
    </domain>
    <domain>
        <recommendedName>
            <fullName evidence="8">Amino-acid acetyltransferase</fullName>
            <ecNumber evidence="8">2.3.1.1</ecNumber>
        </recommendedName>
        <alternativeName>
            <fullName evidence="8">N-acetylglutamate synthase</fullName>
            <shortName evidence="8">AGSase</shortName>
        </alternativeName>
    </domain>
    <component>
        <recommendedName>
            <fullName evidence="8">Arginine biosynthesis bifunctional protein ArgJ alpha chain</fullName>
        </recommendedName>
    </component>
    <component>
        <recommendedName>
            <fullName evidence="8">Arginine biosynthesis bifunctional protein ArgJ beta chain</fullName>
        </recommendedName>
    </component>
</protein>
<comment type="subcellular location">
    <subcellularLocation>
        <location evidence="1 8">Cytoplasm</location>
    </subcellularLocation>
</comment>
<feature type="region of interest" description="Disordered" evidence="9">
    <location>
        <begin position="61"/>
        <end position="88"/>
    </location>
</feature>
<evidence type="ECO:0000256" key="3">
    <source>
        <dbReference type="ARBA" id="ARBA00011475"/>
    </source>
</evidence>
<dbReference type="EC" id="2.3.1.35" evidence="8"/>
<dbReference type="PANTHER" id="PTHR23100">
    <property type="entry name" value="ARGININE BIOSYNTHESIS BIFUNCTIONAL PROTEIN ARGJ"/>
    <property type="match status" value="1"/>
</dbReference>
<evidence type="ECO:0000313" key="11">
    <source>
        <dbReference type="Proteomes" id="UP000572528"/>
    </source>
</evidence>
<dbReference type="CDD" id="cd02152">
    <property type="entry name" value="OAT"/>
    <property type="match status" value="1"/>
</dbReference>
<dbReference type="GO" id="GO:0004358">
    <property type="term" value="F:L-glutamate N-acetyltransferase activity, acting on acetyl-L-ornithine as donor"/>
    <property type="evidence" value="ECO:0007669"/>
    <property type="project" value="UniProtKB-UniRule"/>
</dbReference>
<feature type="binding site" evidence="8">
    <location>
        <position position="418"/>
    </location>
    <ligand>
        <name>substrate</name>
    </ligand>
</feature>
<feature type="binding site" evidence="8">
    <location>
        <position position="211"/>
    </location>
    <ligand>
        <name>substrate</name>
    </ligand>
</feature>
<dbReference type="Gene3D" id="3.10.20.340">
    <property type="entry name" value="ArgJ beta chain, C-terminal domain"/>
    <property type="match status" value="1"/>
</dbReference>
<evidence type="ECO:0000256" key="9">
    <source>
        <dbReference type="SAM" id="MobiDB-lite"/>
    </source>
</evidence>
<keyword evidence="7 8" id="KW-0012">Acyltransferase</keyword>
<dbReference type="PANTHER" id="PTHR23100:SF0">
    <property type="entry name" value="ARGININE BIOSYNTHESIS BIFUNCTIONAL PROTEIN ARGJ, MITOCHONDRIAL"/>
    <property type="match status" value="1"/>
</dbReference>
<keyword evidence="8" id="KW-0511">Multifunctional enzyme</keyword>
<dbReference type="HAMAP" id="MF_01106">
    <property type="entry name" value="ArgJ"/>
    <property type="match status" value="1"/>
</dbReference>
<keyword evidence="8" id="KW-0028">Amino-acid biosynthesis</keyword>
<dbReference type="EC" id="2.3.1.1" evidence="8"/>
<feature type="site" description="Cleavage; by autolysis" evidence="8">
    <location>
        <begin position="210"/>
        <end position="211"/>
    </location>
</feature>
<accession>A0A853EIN6</accession>
<name>A0A853EIN6_9ACTO</name>
<dbReference type="NCBIfam" id="NF003802">
    <property type="entry name" value="PRK05388.1"/>
    <property type="match status" value="1"/>
</dbReference>
<evidence type="ECO:0000256" key="5">
    <source>
        <dbReference type="ARBA" id="ARBA00022679"/>
    </source>
</evidence>
<evidence type="ECO:0000256" key="1">
    <source>
        <dbReference type="ARBA" id="ARBA00004496"/>
    </source>
</evidence>
<dbReference type="Pfam" id="PF01960">
    <property type="entry name" value="ArgJ"/>
    <property type="match status" value="1"/>
</dbReference>
<dbReference type="EMBL" id="JACBXV010000077">
    <property type="protein sequence ID" value="NYS69227.1"/>
    <property type="molecule type" value="Genomic_DNA"/>
</dbReference>
<gene>
    <name evidence="8 10" type="primary">argJ</name>
    <name evidence="10" type="ORF">HZZ05_06790</name>
</gene>
<comment type="catalytic activity">
    <reaction evidence="8">
        <text>L-glutamate + acetyl-CoA = N-acetyl-L-glutamate + CoA + H(+)</text>
        <dbReference type="Rhea" id="RHEA:24292"/>
        <dbReference type="ChEBI" id="CHEBI:15378"/>
        <dbReference type="ChEBI" id="CHEBI:29985"/>
        <dbReference type="ChEBI" id="CHEBI:44337"/>
        <dbReference type="ChEBI" id="CHEBI:57287"/>
        <dbReference type="ChEBI" id="CHEBI:57288"/>
        <dbReference type="EC" id="2.3.1.1"/>
    </reaction>
</comment>
<dbReference type="Proteomes" id="UP000572528">
    <property type="component" value="Unassembled WGS sequence"/>
</dbReference>
<evidence type="ECO:0000256" key="4">
    <source>
        <dbReference type="ARBA" id="ARBA00022490"/>
    </source>
</evidence>
<feature type="active site" description="Nucleophile" evidence="8">
    <location>
        <position position="211"/>
    </location>
</feature>
<feature type="binding site" evidence="8">
    <location>
        <position position="291"/>
    </location>
    <ligand>
        <name>substrate</name>
    </ligand>
</feature>
<comment type="pathway">
    <text evidence="8">Amino-acid biosynthesis; L-arginine biosynthesis; L-ornithine and N-acetyl-L-glutamate from L-glutamate and N(2)-acetyl-L-ornithine (cyclic): step 1/1.</text>
</comment>
<comment type="subunit">
    <text evidence="3 8">Heterotetramer of two alpha and two beta chains.</text>
</comment>
<comment type="caution">
    <text evidence="10">The sequence shown here is derived from an EMBL/GenBank/DDBJ whole genome shotgun (WGS) entry which is preliminary data.</text>
</comment>
<dbReference type="RefSeq" id="WP_179900520.1">
    <property type="nucleotide sequence ID" value="NZ_JACBXV010000077.1"/>
</dbReference>
<feature type="chain" id="PRO_5033183008" description="Arginine biosynthesis bifunctional protein ArgJ alpha chain" evidence="8">
    <location>
        <begin position="1"/>
        <end position="210"/>
    </location>
</feature>
<keyword evidence="4 8" id="KW-0963">Cytoplasm</keyword>
<evidence type="ECO:0000256" key="2">
    <source>
        <dbReference type="ARBA" id="ARBA00006774"/>
    </source>
</evidence>
<comment type="similarity">
    <text evidence="2 8">Belongs to the ArgJ family.</text>
</comment>
<dbReference type="GO" id="GO:0006526">
    <property type="term" value="P:L-arginine biosynthetic process"/>
    <property type="evidence" value="ECO:0007669"/>
    <property type="project" value="UniProtKB-UniRule"/>
</dbReference>
<comment type="catalytic activity">
    <reaction evidence="8">
        <text>N(2)-acetyl-L-ornithine + L-glutamate = N-acetyl-L-glutamate + L-ornithine</text>
        <dbReference type="Rhea" id="RHEA:15349"/>
        <dbReference type="ChEBI" id="CHEBI:29985"/>
        <dbReference type="ChEBI" id="CHEBI:44337"/>
        <dbReference type="ChEBI" id="CHEBI:46911"/>
        <dbReference type="ChEBI" id="CHEBI:57805"/>
        <dbReference type="EC" id="2.3.1.35"/>
    </reaction>
</comment>